<name>A0A1C7I7U9_9FIRM</name>
<dbReference type="NCBIfam" id="TIGR00515">
    <property type="entry name" value="accD"/>
    <property type="match status" value="1"/>
</dbReference>
<dbReference type="PANTHER" id="PTHR42853">
    <property type="entry name" value="ACETYL-COENZYME A CARBOXYLASE CARBOXYL TRANSFERASE SUBUNIT ALPHA"/>
    <property type="match status" value="1"/>
</dbReference>
<evidence type="ECO:0000256" key="8">
    <source>
        <dbReference type="ARBA" id="ARBA00022679"/>
    </source>
</evidence>
<comment type="cofactor">
    <cofactor evidence="20">
        <name>Zn(2+)</name>
        <dbReference type="ChEBI" id="CHEBI:29105"/>
    </cofactor>
    <text evidence="20">Binds 1 zinc ion per subunit.</text>
</comment>
<dbReference type="NCBIfam" id="NF041504">
    <property type="entry name" value="AccA_sub"/>
    <property type="match status" value="1"/>
</dbReference>
<dbReference type="GO" id="GO:0016743">
    <property type="term" value="F:carboxyl- or carbamoyltransferase activity"/>
    <property type="evidence" value="ECO:0007669"/>
    <property type="project" value="UniProtKB-UniRule"/>
</dbReference>
<evidence type="ECO:0000256" key="20">
    <source>
        <dbReference type="HAMAP-Rule" id="MF_01395"/>
    </source>
</evidence>
<evidence type="ECO:0000256" key="11">
    <source>
        <dbReference type="ARBA" id="ARBA00022771"/>
    </source>
</evidence>
<dbReference type="InterPro" id="IPR029045">
    <property type="entry name" value="ClpP/crotonase-like_dom_sf"/>
</dbReference>
<feature type="binding site" evidence="20">
    <location>
        <position position="49"/>
    </location>
    <ligand>
        <name>Zn(2+)</name>
        <dbReference type="ChEBI" id="CHEBI:29105"/>
    </ligand>
</feature>
<evidence type="ECO:0000256" key="5">
    <source>
        <dbReference type="ARBA" id="ARBA00011664"/>
    </source>
</evidence>
<dbReference type="GO" id="GO:0009317">
    <property type="term" value="C:acetyl-CoA carboxylase complex"/>
    <property type="evidence" value="ECO:0007669"/>
    <property type="project" value="InterPro"/>
</dbReference>
<evidence type="ECO:0000259" key="22">
    <source>
        <dbReference type="PROSITE" id="PS50980"/>
    </source>
</evidence>
<dbReference type="KEGG" id="byl:A4V09_03545"/>
<dbReference type="Proteomes" id="UP000092574">
    <property type="component" value="Chromosome"/>
</dbReference>
<keyword evidence="25" id="KW-1185">Reference proteome</keyword>
<dbReference type="InterPro" id="IPR041010">
    <property type="entry name" value="Znf-ACC"/>
</dbReference>
<comment type="function">
    <text evidence="17 20">Component of the acetyl coenzyme A carboxylase (ACC) complex. Biotin carboxylase (BC) catalyzes the carboxylation of biotin on its carrier protein (BCCP) and then the CO(2) group is transferred by the transcarboxylase to acetyl-CoA to form malonyl-CoA.</text>
</comment>
<comment type="subunit">
    <text evidence="5">Acetyl-CoA carboxylase is a heterotetramer composed of biotin carboxyl carrier protein (AccB), biotin carboxylase (AccC) and two subunits of ACCase subunit beta/alpha.</text>
</comment>
<dbReference type="HAMAP" id="MF_00823">
    <property type="entry name" value="AcetylCoA_CT_alpha"/>
    <property type="match status" value="1"/>
</dbReference>
<feature type="zinc finger region" description="C4-type" evidence="20">
    <location>
        <begin position="46"/>
        <end position="68"/>
    </location>
</feature>
<feature type="compositionally biased region" description="Polar residues" evidence="21">
    <location>
        <begin position="27"/>
        <end position="37"/>
    </location>
</feature>
<keyword evidence="13 20" id="KW-0862">Zinc</keyword>
<dbReference type="InterPro" id="IPR011763">
    <property type="entry name" value="COA_CT_C"/>
</dbReference>
<keyword evidence="11 20" id="KW-0863">Zinc-finger</keyword>
<dbReference type="GO" id="GO:0005524">
    <property type="term" value="F:ATP binding"/>
    <property type="evidence" value="ECO:0007669"/>
    <property type="project" value="UniProtKB-KW"/>
</dbReference>
<comment type="similarity">
    <text evidence="20">Belongs to the AccD/PCCB family.</text>
</comment>
<evidence type="ECO:0000256" key="6">
    <source>
        <dbReference type="ARBA" id="ARBA00022490"/>
    </source>
</evidence>
<dbReference type="EC" id="2.1.3.15" evidence="19"/>
<feature type="binding site" evidence="20">
    <location>
        <position position="65"/>
    </location>
    <ligand>
        <name>Zn(2+)</name>
        <dbReference type="ChEBI" id="CHEBI:29105"/>
    </ligand>
</feature>
<dbReference type="Gene3D" id="3.90.226.10">
    <property type="entry name" value="2-enoyl-CoA Hydratase, Chain A, domain 1"/>
    <property type="match status" value="2"/>
</dbReference>
<dbReference type="PROSITE" id="PS50989">
    <property type="entry name" value="COA_CT_CTER"/>
    <property type="match status" value="1"/>
</dbReference>
<comment type="catalytic activity">
    <reaction evidence="18 19">
        <text>N(6)-carboxybiotinyl-L-lysyl-[protein] + acetyl-CoA = N(6)-biotinyl-L-lysyl-[protein] + malonyl-CoA</text>
        <dbReference type="Rhea" id="RHEA:54728"/>
        <dbReference type="Rhea" id="RHEA-COMP:10505"/>
        <dbReference type="Rhea" id="RHEA-COMP:10506"/>
        <dbReference type="ChEBI" id="CHEBI:57288"/>
        <dbReference type="ChEBI" id="CHEBI:57384"/>
        <dbReference type="ChEBI" id="CHEBI:83144"/>
        <dbReference type="ChEBI" id="CHEBI:83145"/>
        <dbReference type="EC" id="2.1.3.15"/>
    </reaction>
</comment>
<comment type="similarity">
    <text evidence="4">In the N-terminal section; belongs to the AccD/PCCB family.</text>
</comment>
<dbReference type="NCBIfam" id="TIGR00513">
    <property type="entry name" value="accA"/>
    <property type="match status" value="1"/>
</dbReference>
<dbReference type="GO" id="GO:2001295">
    <property type="term" value="P:malonyl-CoA biosynthetic process"/>
    <property type="evidence" value="ECO:0007669"/>
    <property type="project" value="UniProtKB-UniRule"/>
</dbReference>
<dbReference type="GO" id="GO:0006633">
    <property type="term" value="P:fatty acid biosynthetic process"/>
    <property type="evidence" value="ECO:0007669"/>
    <property type="project" value="UniProtKB-KW"/>
</dbReference>
<comment type="function">
    <text evidence="19">Component of the acetyl coenzyme A carboxylase (ACC) complex. First, biotin carboxylase catalyzes the carboxylation of biotin on its carrier protein (BCCP) and then the CO(2) group is transferred by the carboxyltransferase to acetyl-CoA to form malonyl-CoA.</text>
</comment>
<evidence type="ECO:0000256" key="21">
    <source>
        <dbReference type="SAM" id="MobiDB-lite"/>
    </source>
</evidence>
<keyword evidence="10 19" id="KW-0547">Nucleotide-binding</keyword>
<evidence type="ECO:0000256" key="9">
    <source>
        <dbReference type="ARBA" id="ARBA00022723"/>
    </source>
</evidence>
<reference evidence="24" key="1">
    <citation type="submission" date="2017-04" db="EMBL/GenBank/DDBJ databases">
        <title>Complete Genome Sequences of Twelve Strains of a Stable Defined Moderately Diverse Mouse Microbiota 2 (sDMDMm2).</title>
        <authorList>
            <person name="Uchimura Y."/>
            <person name="Wyss M."/>
            <person name="Brugiroux S."/>
            <person name="Limenitakis J.P."/>
            <person name="Stecher B."/>
            <person name="McCoy K.D."/>
            <person name="Macpherson A.J."/>
        </authorList>
    </citation>
    <scope>NUCLEOTIDE SEQUENCE</scope>
    <source>
        <strain evidence="24">YL58</strain>
    </source>
</reference>
<keyword evidence="15 19" id="KW-0443">Lipid metabolism</keyword>
<evidence type="ECO:0000313" key="24">
    <source>
        <dbReference type="EMBL" id="ANU74913.1"/>
    </source>
</evidence>
<accession>A0A1C7I7U9</accession>
<dbReference type="GO" id="GO:0003989">
    <property type="term" value="F:acetyl-CoA carboxylase activity"/>
    <property type="evidence" value="ECO:0007669"/>
    <property type="project" value="InterPro"/>
</dbReference>
<comment type="pathway">
    <text evidence="2 19">Lipid metabolism; malonyl-CoA biosynthesis; malonyl-CoA from acetyl-CoA: step 1/1.</text>
</comment>
<dbReference type="HAMAP" id="MF_01395">
    <property type="entry name" value="AcetylCoA_CT_beta"/>
    <property type="match status" value="1"/>
</dbReference>
<keyword evidence="9 20" id="KW-0479">Metal-binding</keyword>
<dbReference type="Pfam" id="PF03255">
    <property type="entry name" value="ACCA"/>
    <property type="match status" value="1"/>
</dbReference>
<dbReference type="PROSITE" id="PS50980">
    <property type="entry name" value="COA_CT_NTER"/>
    <property type="match status" value="1"/>
</dbReference>
<feature type="domain" description="CoA carboxyltransferase C-terminal" evidence="23">
    <location>
        <begin position="311"/>
        <end position="565"/>
    </location>
</feature>
<dbReference type="UniPathway" id="UPA00655">
    <property type="reaction ID" value="UER00711"/>
</dbReference>
<feature type="region of interest" description="Disordered" evidence="21">
    <location>
        <begin position="1"/>
        <end position="38"/>
    </location>
</feature>
<keyword evidence="6 19" id="KW-0963">Cytoplasm</keyword>
<proteinExistence type="inferred from homology"/>
<dbReference type="GO" id="GO:0008270">
    <property type="term" value="F:zinc ion binding"/>
    <property type="evidence" value="ECO:0007669"/>
    <property type="project" value="UniProtKB-UniRule"/>
</dbReference>
<evidence type="ECO:0000256" key="3">
    <source>
        <dbReference type="ARBA" id="ARBA00006276"/>
    </source>
</evidence>
<comment type="similarity">
    <text evidence="19">Belongs to the AccA family.</text>
</comment>
<evidence type="ECO:0000256" key="2">
    <source>
        <dbReference type="ARBA" id="ARBA00004956"/>
    </source>
</evidence>
<evidence type="ECO:0000256" key="18">
    <source>
        <dbReference type="ARBA" id="ARBA00049152"/>
    </source>
</evidence>
<feature type="binding site" evidence="20">
    <location>
        <position position="68"/>
    </location>
    <ligand>
        <name>Zn(2+)</name>
        <dbReference type="ChEBI" id="CHEBI:29105"/>
    </ligand>
</feature>
<keyword evidence="12 19" id="KW-0276">Fatty acid metabolism</keyword>
<keyword evidence="8 19" id="KW-0808">Transferase</keyword>
<protein>
    <recommendedName>
        <fullName evidence="19 20">Multifunctional fusion protein</fullName>
    </recommendedName>
    <domain>
        <recommendedName>
            <fullName evidence="19">Acetyl-coenzyme A carboxylase carboxyl transferase subunit alpha</fullName>
            <shortName evidence="19">ACCase subunit alpha</shortName>
            <shortName evidence="19">Acetyl-CoA carboxylase carboxyltransferase subunit alpha</shortName>
            <ecNumber evidence="19">2.1.3.15</ecNumber>
        </recommendedName>
    </domain>
    <domain>
        <recommendedName>
            <fullName evidence="20">Acetyl-coenzyme A carboxylase carboxyl transferase subunit beta</fullName>
            <shortName evidence="20">ACCase subunit beta</shortName>
            <shortName evidence="20">Acetyl-CoA carboxylase carboxyltransferase subunit beta</shortName>
        </recommendedName>
    </domain>
</protein>
<organism evidence="24 25">
    <name type="scientific">Blautia pseudococcoides</name>
    <dbReference type="NCBI Taxonomy" id="1796616"/>
    <lineage>
        <taxon>Bacteria</taxon>
        <taxon>Bacillati</taxon>
        <taxon>Bacillota</taxon>
        <taxon>Clostridia</taxon>
        <taxon>Lachnospirales</taxon>
        <taxon>Lachnospiraceae</taxon>
        <taxon>Blautia</taxon>
    </lineage>
</organism>
<evidence type="ECO:0000256" key="1">
    <source>
        <dbReference type="ARBA" id="ARBA00004496"/>
    </source>
</evidence>
<dbReference type="InterPro" id="IPR011762">
    <property type="entry name" value="COA_CT_N"/>
</dbReference>
<evidence type="ECO:0000256" key="15">
    <source>
        <dbReference type="ARBA" id="ARBA00023098"/>
    </source>
</evidence>
<dbReference type="InterPro" id="IPR000438">
    <property type="entry name" value="Acetyl_CoA_COase_Trfase_b_su"/>
</dbReference>
<comment type="similarity">
    <text evidence="3">In the C-terminal section; belongs to the AccA family.</text>
</comment>
<keyword evidence="14 19" id="KW-0067">ATP-binding</keyword>
<feature type="binding site" evidence="20">
    <location>
        <position position="46"/>
    </location>
    <ligand>
        <name>Zn(2+)</name>
        <dbReference type="ChEBI" id="CHEBI:29105"/>
    </ligand>
</feature>
<evidence type="ECO:0000259" key="23">
    <source>
        <dbReference type="PROSITE" id="PS50989"/>
    </source>
</evidence>
<keyword evidence="7 19" id="KW-0444">Lipid biosynthesis</keyword>
<dbReference type="STRING" id="1796616.A4V09_03545"/>
<evidence type="ECO:0000256" key="7">
    <source>
        <dbReference type="ARBA" id="ARBA00022516"/>
    </source>
</evidence>
<dbReference type="RefSeq" id="WP_065541137.1">
    <property type="nucleotide sequence ID" value="NZ_CP015405.2"/>
</dbReference>
<evidence type="ECO:0000256" key="10">
    <source>
        <dbReference type="ARBA" id="ARBA00022741"/>
    </source>
</evidence>
<sequence length="585" mass="65137">MSRLKDLFKKTTNVQEPETEESKVSGEETSGSENTPSVPEGLWVKCPKCGELLYKEDVVKNDFVCPKCKGYFRIKAKTRIRLVADKGSFKEWCTGLHAFNPLDYPEYEEKIAKQQEKTHLEEAIRIGEARIDGTRVVLGVCDARFLMGSMGYVVGEKITRSFEQATEEKLPVILFCCSGGARMQEGMVSLMQMAKTSAAIKRHSEAGLLYIPVLTDPTTGGVTASFAMLGDMILAEPGALIGFAGPRVIAQTIGQKLPEGFQKAEFLVEHGIIDGIVTRNLLKKTLSGLVKFHERKNGYCQFTRITLPEAAGEEEKRRRHRNKEKHMTAWERVETARDSKRPTSLDYIETIFEEFMELHGDRAFRDDGAIVGGLAVLDGQPVTVIGVQKGRNTKDNILRNFGMPSPEGYRKALRLMKQAEKFNRPIINFIDTPGAFCGIEAEERGQGEAIARNLLEMSALKVPVLSIVIGEGGSGGALALGVGNEVWMMENATYSVLSPEGFASILWKDSKRAKEAAEVMKITARDLKDLGIIEHVIMEDTPACAQNLPQIAEDMKNRMHQFLTEMEGKTPEELAALRYERFRKM</sequence>
<evidence type="ECO:0000256" key="12">
    <source>
        <dbReference type="ARBA" id="ARBA00022832"/>
    </source>
</evidence>
<dbReference type="InterPro" id="IPR001095">
    <property type="entry name" value="Acetyl_CoA_COase_a_su"/>
</dbReference>
<feature type="domain" description="CoA carboxyltransferase N-terminal" evidence="22">
    <location>
        <begin position="42"/>
        <end position="308"/>
    </location>
</feature>
<dbReference type="AlphaFoldDB" id="A0A1C7I7U9"/>
<evidence type="ECO:0000313" key="25">
    <source>
        <dbReference type="Proteomes" id="UP000092574"/>
    </source>
</evidence>
<dbReference type="PRINTS" id="PR01069">
    <property type="entry name" value="ACCCTRFRASEA"/>
</dbReference>
<evidence type="ECO:0000256" key="13">
    <source>
        <dbReference type="ARBA" id="ARBA00022833"/>
    </source>
</evidence>
<keyword evidence="16 19" id="KW-0275">Fatty acid biosynthesis</keyword>
<gene>
    <name evidence="20" type="primary">accD</name>
    <name evidence="19" type="synonym">accA</name>
    <name evidence="24" type="ORF">A4V09_03545</name>
</gene>
<dbReference type="OrthoDB" id="9772975at2"/>
<evidence type="ECO:0000256" key="19">
    <source>
        <dbReference type="HAMAP-Rule" id="MF_00823"/>
    </source>
</evidence>
<dbReference type="SUPFAM" id="SSF52096">
    <property type="entry name" value="ClpP/crotonase"/>
    <property type="match status" value="2"/>
</dbReference>
<dbReference type="NCBIfam" id="NF004344">
    <property type="entry name" value="PRK05724.1"/>
    <property type="match status" value="1"/>
</dbReference>
<evidence type="ECO:0000256" key="14">
    <source>
        <dbReference type="ARBA" id="ARBA00022840"/>
    </source>
</evidence>
<dbReference type="PANTHER" id="PTHR42853:SF3">
    <property type="entry name" value="ACETYL-COENZYME A CARBOXYLASE CARBOXYL TRANSFERASE SUBUNIT ALPHA, CHLOROPLASTIC"/>
    <property type="match status" value="1"/>
</dbReference>
<evidence type="ECO:0000256" key="16">
    <source>
        <dbReference type="ARBA" id="ARBA00023160"/>
    </source>
</evidence>
<evidence type="ECO:0000256" key="17">
    <source>
        <dbReference type="ARBA" id="ARBA00025280"/>
    </source>
</evidence>
<dbReference type="EMBL" id="CP015405">
    <property type="protein sequence ID" value="ANU74913.1"/>
    <property type="molecule type" value="Genomic_DNA"/>
</dbReference>
<comment type="subunit">
    <text evidence="19">Acetyl-CoA carboxylase is a heterohexamer composed of biotin carboxyl carrier protein (AccB), biotin carboxylase (AccC) and two subunits each of ACCase subunit alpha (AccA) and ACCase subunit beta (AccD).</text>
</comment>
<evidence type="ECO:0000256" key="4">
    <source>
        <dbReference type="ARBA" id="ARBA00010284"/>
    </source>
</evidence>
<comment type="subcellular location">
    <subcellularLocation>
        <location evidence="1 19">Cytoplasm</location>
    </subcellularLocation>
</comment>
<dbReference type="Pfam" id="PF17848">
    <property type="entry name" value="Zn_ribbon_ACC"/>
    <property type="match status" value="1"/>
</dbReference>